<dbReference type="PANTHER" id="PTHR24423:SF633">
    <property type="entry name" value="ETHYLENE RECEPTOR 2"/>
    <property type="match status" value="1"/>
</dbReference>
<evidence type="ECO:0000256" key="1">
    <source>
        <dbReference type="ARBA" id="ARBA00022679"/>
    </source>
</evidence>
<comment type="caution">
    <text evidence="7">The sequence shown here is derived from an EMBL/GenBank/DDBJ whole genome shotgun (WGS) entry which is preliminary data.</text>
</comment>
<accession>A0ABU3K801</accession>
<dbReference type="EMBL" id="JAQOUE010000001">
    <property type="protein sequence ID" value="MDT7042487.1"/>
    <property type="molecule type" value="Genomic_DNA"/>
</dbReference>
<keyword evidence="1" id="KW-0808">Transferase</keyword>
<name>A0ABU3K801_9BACT</name>
<feature type="transmembrane region" description="Helical" evidence="5">
    <location>
        <begin position="64"/>
        <end position="85"/>
    </location>
</feature>
<keyword evidence="8" id="KW-1185">Reference proteome</keyword>
<sequence length="202" mass="23009">MINQIYGSTSFDQFMPHGGCYLWQSDLLWLHVVFDGIIGLSYFSIPLTLYYFARKGGALPFKSALYLFVAFVFACGLTHLMNIWNVWNPDYYIAGFLKAITGIISLATAIILWPLASKAVQLPNLFSLQEANQVLTKEISRREVFERELQAKAQLLSESNAQLTQLNRMMLGRETKMIQLKQEINELSESLGRPCPYLVEGR</sequence>
<evidence type="ECO:0000259" key="6">
    <source>
        <dbReference type="Pfam" id="PF25487"/>
    </source>
</evidence>
<dbReference type="InterPro" id="IPR058544">
    <property type="entry name" value="ETR1_N"/>
</dbReference>
<feature type="domain" description="Ethylene receptor 1-like N-terminal" evidence="6">
    <location>
        <begin position="27"/>
        <end position="120"/>
    </location>
</feature>
<feature type="transmembrane region" description="Helical" evidence="5">
    <location>
        <begin position="28"/>
        <end position="52"/>
    </location>
</feature>
<keyword evidence="5" id="KW-0472">Membrane</keyword>
<evidence type="ECO:0000256" key="5">
    <source>
        <dbReference type="SAM" id="Phobius"/>
    </source>
</evidence>
<gene>
    <name evidence="7" type="ORF">PPG34_08985</name>
</gene>
<evidence type="ECO:0000256" key="3">
    <source>
        <dbReference type="ARBA" id="ARBA00022741"/>
    </source>
</evidence>
<evidence type="ECO:0000256" key="2">
    <source>
        <dbReference type="ARBA" id="ARBA00022723"/>
    </source>
</evidence>
<evidence type="ECO:0000313" key="8">
    <source>
        <dbReference type="Proteomes" id="UP001250932"/>
    </source>
</evidence>
<dbReference type="PANTHER" id="PTHR24423">
    <property type="entry name" value="TWO-COMPONENT SENSOR HISTIDINE KINASE"/>
    <property type="match status" value="1"/>
</dbReference>
<evidence type="ECO:0000256" key="4">
    <source>
        <dbReference type="ARBA" id="ARBA00022840"/>
    </source>
</evidence>
<keyword evidence="4" id="KW-0067">ATP-binding</keyword>
<keyword evidence="3" id="KW-0547">Nucleotide-binding</keyword>
<keyword evidence="5" id="KW-1133">Transmembrane helix</keyword>
<feature type="transmembrane region" description="Helical" evidence="5">
    <location>
        <begin position="91"/>
        <end position="116"/>
    </location>
</feature>
<protein>
    <recommendedName>
        <fullName evidence="6">Ethylene receptor 1-like N-terminal domain-containing protein</fullName>
    </recommendedName>
</protein>
<reference evidence="7 8" key="1">
    <citation type="journal article" date="2023" name="ISME J.">
        <title>Cultivation and genomic characterization of novel and ubiquitous marine nitrite-oxidizing bacteria from the Nitrospirales.</title>
        <authorList>
            <person name="Mueller A.J."/>
            <person name="Daebeler A."/>
            <person name="Herbold C.W."/>
            <person name="Kirkegaard R.H."/>
            <person name="Daims H."/>
        </authorList>
    </citation>
    <scope>NUCLEOTIDE SEQUENCE [LARGE SCALE GENOMIC DNA]</scope>
    <source>
        <strain evidence="7 8">EB</strain>
    </source>
</reference>
<keyword evidence="2" id="KW-0479">Metal-binding</keyword>
<evidence type="ECO:0000313" key="7">
    <source>
        <dbReference type="EMBL" id="MDT7042487.1"/>
    </source>
</evidence>
<dbReference type="RefSeq" id="WP_313832897.1">
    <property type="nucleotide sequence ID" value="NZ_JAQOUE010000001.1"/>
</dbReference>
<organism evidence="7 8">
    <name type="scientific">Candidatus Nitronereus thalassa</name>
    <dbReference type="NCBI Taxonomy" id="3020898"/>
    <lineage>
        <taxon>Bacteria</taxon>
        <taxon>Pseudomonadati</taxon>
        <taxon>Nitrospirota</taxon>
        <taxon>Nitrospiria</taxon>
        <taxon>Nitrospirales</taxon>
        <taxon>Nitrospiraceae</taxon>
        <taxon>Candidatus Nitronereus</taxon>
    </lineage>
</organism>
<dbReference type="Proteomes" id="UP001250932">
    <property type="component" value="Unassembled WGS sequence"/>
</dbReference>
<proteinExistence type="predicted"/>
<dbReference type="Pfam" id="PF25487">
    <property type="entry name" value="ETR1_N"/>
    <property type="match status" value="1"/>
</dbReference>
<keyword evidence="5" id="KW-0812">Transmembrane</keyword>